<evidence type="ECO:0000313" key="1">
    <source>
        <dbReference type="EMBL" id="SIR68897.1"/>
    </source>
</evidence>
<gene>
    <name evidence="1" type="ORF">SAMN05421858_3358</name>
</gene>
<proteinExistence type="predicted"/>
<dbReference type="Proteomes" id="UP000186914">
    <property type="component" value="Unassembled WGS sequence"/>
</dbReference>
<accession>A0A1N7CZG1</accession>
<dbReference type="SUPFAM" id="SSF52091">
    <property type="entry name" value="SpoIIaa-like"/>
    <property type="match status" value="1"/>
</dbReference>
<organism evidence="1 2">
    <name type="scientific">Haladaptatus litoreus</name>
    <dbReference type="NCBI Taxonomy" id="553468"/>
    <lineage>
        <taxon>Archaea</taxon>
        <taxon>Methanobacteriati</taxon>
        <taxon>Methanobacteriota</taxon>
        <taxon>Stenosarchaea group</taxon>
        <taxon>Halobacteria</taxon>
        <taxon>Halobacteriales</taxon>
        <taxon>Haladaptataceae</taxon>
        <taxon>Haladaptatus</taxon>
    </lineage>
</organism>
<keyword evidence="2" id="KW-1185">Reference proteome</keyword>
<sequence length="67" mass="7771">MFEGLHRTLKLRGIDLRLGGVNEQVLEMFEAASLDEPLGDIHEVIYSLYSFRERDFSYISGSYDELQ</sequence>
<reference evidence="2" key="1">
    <citation type="submission" date="2017-01" db="EMBL/GenBank/DDBJ databases">
        <authorList>
            <person name="Varghese N."/>
            <person name="Submissions S."/>
        </authorList>
    </citation>
    <scope>NUCLEOTIDE SEQUENCE [LARGE SCALE GENOMIC DNA]</scope>
    <source>
        <strain evidence="2">CGMCC 1.7737</strain>
    </source>
</reference>
<dbReference type="AlphaFoldDB" id="A0A1N7CZG1"/>
<evidence type="ECO:0000313" key="2">
    <source>
        <dbReference type="Proteomes" id="UP000186914"/>
    </source>
</evidence>
<name>A0A1N7CZG1_9EURY</name>
<dbReference type="EMBL" id="FTNO01000003">
    <property type="protein sequence ID" value="SIR68897.1"/>
    <property type="molecule type" value="Genomic_DNA"/>
</dbReference>
<dbReference type="Gene3D" id="3.30.750.24">
    <property type="entry name" value="STAS domain"/>
    <property type="match status" value="1"/>
</dbReference>
<dbReference type="InterPro" id="IPR036513">
    <property type="entry name" value="STAS_dom_sf"/>
</dbReference>
<protein>
    <submittedName>
        <fullName evidence="1">Uncharacterized protein</fullName>
    </submittedName>
</protein>